<dbReference type="GO" id="GO:0071111">
    <property type="term" value="F:cyclic-guanylate-specific phosphodiesterase activity"/>
    <property type="evidence" value="ECO:0007669"/>
    <property type="project" value="InterPro"/>
</dbReference>
<dbReference type="SUPFAM" id="SSF55073">
    <property type="entry name" value="Nucleotide cyclase"/>
    <property type="match status" value="1"/>
</dbReference>
<dbReference type="Pfam" id="PF00563">
    <property type="entry name" value="EAL"/>
    <property type="match status" value="1"/>
</dbReference>
<dbReference type="PROSITE" id="PS50887">
    <property type="entry name" value="GGDEF"/>
    <property type="match status" value="1"/>
</dbReference>
<dbReference type="InterPro" id="IPR000160">
    <property type="entry name" value="GGDEF_dom"/>
</dbReference>
<dbReference type="Gene3D" id="3.30.110.200">
    <property type="match status" value="1"/>
</dbReference>
<dbReference type="Gene3D" id="6.20.270.20">
    <property type="entry name" value="LapD/MoxY periplasmic domain"/>
    <property type="match status" value="1"/>
</dbReference>
<dbReference type="AlphaFoldDB" id="A0A9X3EQB2"/>
<protein>
    <submittedName>
        <fullName evidence="4">EAL domain-containing protein</fullName>
    </submittedName>
</protein>
<keyword evidence="1" id="KW-0812">Transmembrane</keyword>
<dbReference type="Pfam" id="PF00990">
    <property type="entry name" value="GGDEF"/>
    <property type="match status" value="1"/>
</dbReference>
<dbReference type="InterPro" id="IPR032244">
    <property type="entry name" value="LapD_MoxY_N"/>
</dbReference>
<dbReference type="NCBIfam" id="TIGR00254">
    <property type="entry name" value="GGDEF"/>
    <property type="match status" value="1"/>
</dbReference>
<dbReference type="InterPro" id="IPR035919">
    <property type="entry name" value="EAL_sf"/>
</dbReference>
<evidence type="ECO:0000259" key="2">
    <source>
        <dbReference type="PROSITE" id="PS50883"/>
    </source>
</evidence>
<dbReference type="InterPro" id="IPR050706">
    <property type="entry name" value="Cyclic-di-GMP_PDE-like"/>
</dbReference>
<dbReference type="SMART" id="SM00052">
    <property type="entry name" value="EAL"/>
    <property type="match status" value="1"/>
</dbReference>
<dbReference type="Gene3D" id="3.20.20.450">
    <property type="entry name" value="EAL domain"/>
    <property type="match status" value="1"/>
</dbReference>
<dbReference type="PROSITE" id="PS50883">
    <property type="entry name" value="EAL"/>
    <property type="match status" value="1"/>
</dbReference>
<dbReference type="CDD" id="cd01949">
    <property type="entry name" value="GGDEF"/>
    <property type="match status" value="1"/>
</dbReference>
<dbReference type="SMART" id="SM00267">
    <property type="entry name" value="GGDEF"/>
    <property type="match status" value="1"/>
</dbReference>
<dbReference type="InterPro" id="IPR043128">
    <property type="entry name" value="Rev_trsase/Diguanyl_cyclase"/>
</dbReference>
<dbReference type="PANTHER" id="PTHR33121">
    <property type="entry name" value="CYCLIC DI-GMP PHOSPHODIESTERASE PDEF"/>
    <property type="match status" value="1"/>
</dbReference>
<gene>
    <name evidence="4" type="ORF">OUO13_17180</name>
</gene>
<dbReference type="InterPro" id="IPR001633">
    <property type="entry name" value="EAL_dom"/>
</dbReference>
<dbReference type="InterPro" id="IPR029787">
    <property type="entry name" value="Nucleotide_cyclase"/>
</dbReference>
<dbReference type="PANTHER" id="PTHR33121:SF79">
    <property type="entry name" value="CYCLIC DI-GMP PHOSPHODIESTERASE PDED-RELATED"/>
    <property type="match status" value="1"/>
</dbReference>
<comment type="caution">
    <text evidence="4">The sequence shown here is derived from an EMBL/GenBank/DDBJ whole genome shotgun (WGS) entry which is preliminary data.</text>
</comment>
<accession>A0A9X3EQB2</accession>
<keyword evidence="1" id="KW-1133">Transmembrane helix</keyword>
<dbReference type="EMBL" id="JAPNOA010000058">
    <property type="protein sequence ID" value="MCY0966913.1"/>
    <property type="molecule type" value="Genomic_DNA"/>
</dbReference>
<evidence type="ECO:0000313" key="5">
    <source>
        <dbReference type="Proteomes" id="UP001150830"/>
    </source>
</evidence>
<organism evidence="4 5">
    <name type="scientific">Parathalassolituus penaei</name>
    <dbReference type="NCBI Taxonomy" id="2997323"/>
    <lineage>
        <taxon>Bacteria</taxon>
        <taxon>Pseudomonadati</taxon>
        <taxon>Pseudomonadota</taxon>
        <taxon>Gammaproteobacteria</taxon>
        <taxon>Oceanospirillales</taxon>
        <taxon>Oceanospirillaceae</taxon>
        <taxon>Parathalassolituus</taxon>
    </lineage>
</organism>
<name>A0A9X3EQB2_9GAMM</name>
<feature type="transmembrane region" description="Helical" evidence="1">
    <location>
        <begin position="6"/>
        <end position="27"/>
    </location>
</feature>
<dbReference type="Gene3D" id="6.10.340.10">
    <property type="match status" value="1"/>
</dbReference>
<reference evidence="4" key="1">
    <citation type="submission" date="2022-11" db="EMBL/GenBank/DDBJ databases">
        <title>Parathalassolutuus dongxingensis gen. nov., sp. nov., a novel member of family Oceanospirillaceae isolated from a coastal shrimp pond in Guangxi, China.</title>
        <authorList>
            <person name="Chen H."/>
        </authorList>
    </citation>
    <scope>NUCLEOTIDE SEQUENCE</scope>
    <source>
        <strain evidence="4">G-43</strain>
    </source>
</reference>
<sequence length="661" mass="74860">MTLRQQFSLLTSALVLILLAGNLLVTLMHAHDQFQRQLNARAYDAATALALSMSQIEGDDTVERSRLIDVLFDRGFFSEIRFVSTEGQEIHRRELQAYESPAAPAWFMGMTSFDQQPAETDVTNGWQRLGTVTVLSHPDFAYRNLWNMAKAELFWFVAVLIVTLILLEMLLRWLFAPLQKVEEQALAICDREWKIQQDIPKARELKRMVLAMNRMVSKLHALFMEQATTTEQLRQESFHDNVSGLLNRRGFDQRFSHLLNDDDEHSGLLMLLQIEGFAAFNQRDGRQAGDAVIRQVGDALHHWHHDHNHSLCGRHAGADFALYVSCADRQHARELLMQTSSQLAATTLTQRNELQFHIGGVFLQGHHNNPGEAFSKADAALAKARSSGRGHSWLYDEENDPERREWSASTWQQILREALQDNLLQLRFMPVVGHQQGSSKRPLLQVEVFSRIQWQGESLSAARFWPMVEQHGMAGEFDLAVVRQVFTDLANTRLPEAIKVCINLSPASLLDAEFPQHLIDLLEQHSALAHHLLLEVPEFCILDIENQLLPLGQRLKPLGVKLGVDQVGTGTAAFAYMKRLPLTQLRLDGSLNRGVHLAQDQRFFVQSMIQIGHKLDLTVLADGLEQSEDVITLSQCGVDGISGFYFSRPLSHLQDVIDWAS</sequence>
<keyword evidence="5" id="KW-1185">Reference proteome</keyword>
<dbReference type="RefSeq" id="WP_283175120.1">
    <property type="nucleotide sequence ID" value="NZ_JAPNOA010000058.1"/>
</dbReference>
<dbReference type="Proteomes" id="UP001150830">
    <property type="component" value="Unassembled WGS sequence"/>
</dbReference>
<dbReference type="CDD" id="cd01948">
    <property type="entry name" value="EAL"/>
    <property type="match status" value="1"/>
</dbReference>
<dbReference type="Gene3D" id="3.30.70.270">
    <property type="match status" value="1"/>
</dbReference>
<dbReference type="Pfam" id="PF16448">
    <property type="entry name" value="LapD_MoxY_N"/>
    <property type="match status" value="1"/>
</dbReference>
<feature type="domain" description="GGDEF" evidence="3">
    <location>
        <begin position="265"/>
        <end position="397"/>
    </location>
</feature>
<dbReference type="InterPro" id="IPR042461">
    <property type="entry name" value="LapD_MoxY_peri_C"/>
</dbReference>
<keyword evidence="1" id="KW-0472">Membrane</keyword>
<feature type="domain" description="EAL" evidence="2">
    <location>
        <begin position="408"/>
        <end position="661"/>
    </location>
</feature>
<evidence type="ECO:0000313" key="4">
    <source>
        <dbReference type="EMBL" id="MCY0966913.1"/>
    </source>
</evidence>
<proteinExistence type="predicted"/>
<evidence type="ECO:0000259" key="3">
    <source>
        <dbReference type="PROSITE" id="PS50887"/>
    </source>
</evidence>
<dbReference type="SUPFAM" id="SSF141868">
    <property type="entry name" value="EAL domain-like"/>
    <property type="match status" value="1"/>
</dbReference>
<feature type="transmembrane region" description="Helical" evidence="1">
    <location>
        <begin position="153"/>
        <end position="175"/>
    </location>
</feature>
<evidence type="ECO:0000256" key="1">
    <source>
        <dbReference type="SAM" id="Phobius"/>
    </source>
</evidence>